<evidence type="ECO:0000256" key="1">
    <source>
        <dbReference type="SAM" id="MobiDB-lite"/>
    </source>
</evidence>
<name>A0A8B8UEA1_CAMFR</name>
<gene>
    <name evidence="3" type="primary">LOC116668659</name>
</gene>
<evidence type="ECO:0000313" key="2">
    <source>
        <dbReference type="Proteomes" id="UP000694856"/>
    </source>
</evidence>
<feature type="compositionally biased region" description="Basic residues" evidence="1">
    <location>
        <begin position="62"/>
        <end position="80"/>
    </location>
</feature>
<sequence>MPLTPRRAAGWWPRGTPALRGWQSRACESRGEAGAGARGGGGCGVGRPALPGAPGSAGSLLRPRRGQALRRRGASRRRRSGAGERDSGPGPASGSRAAGQLRPRARGLHEALQGAGQGRRRGPAPPPGLHAGPTPRTRAPCLCPQVTRRGSREGGRRSPQVCRGAPAAAAGEALVRSRLPGRGALLLRVGPPRREHADTLAHTGWHRHNPPAGVTGALLPAAETCPRYGACAKAFHSPGGVSRGGVRCSAGLGGGSRG</sequence>
<dbReference type="AlphaFoldDB" id="A0A8B8UEA1"/>
<proteinExistence type="predicted"/>
<dbReference type="Proteomes" id="UP000694856">
    <property type="component" value="Chromosome 14"/>
</dbReference>
<keyword evidence="2" id="KW-1185">Reference proteome</keyword>
<dbReference type="RefSeq" id="XP_032352653.1">
    <property type="nucleotide sequence ID" value="XM_032496762.1"/>
</dbReference>
<accession>A0A8B8UEA1</accession>
<organism evidence="2 3">
    <name type="scientific">Camelus ferus</name>
    <name type="common">Wild bactrian camel</name>
    <name type="synonym">Camelus bactrianus ferus</name>
    <dbReference type="NCBI Taxonomy" id="419612"/>
    <lineage>
        <taxon>Eukaryota</taxon>
        <taxon>Metazoa</taxon>
        <taxon>Chordata</taxon>
        <taxon>Craniata</taxon>
        <taxon>Vertebrata</taxon>
        <taxon>Euteleostomi</taxon>
        <taxon>Mammalia</taxon>
        <taxon>Eutheria</taxon>
        <taxon>Laurasiatheria</taxon>
        <taxon>Artiodactyla</taxon>
        <taxon>Tylopoda</taxon>
        <taxon>Camelidae</taxon>
        <taxon>Camelus</taxon>
    </lineage>
</organism>
<feature type="region of interest" description="Disordered" evidence="1">
    <location>
        <begin position="1"/>
        <end position="163"/>
    </location>
</feature>
<reference evidence="3" key="1">
    <citation type="submission" date="2025-08" db="UniProtKB">
        <authorList>
            <consortium name="RefSeq"/>
        </authorList>
    </citation>
    <scope>IDENTIFICATION</scope>
    <source>
        <tissue evidence="3">Ear skin</tissue>
    </source>
</reference>
<feature type="compositionally biased region" description="Low complexity" evidence="1">
    <location>
        <begin position="88"/>
        <end position="99"/>
    </location>
</feature>
<dbReference type="GeneID" id="116668659"/>
<evidence type="ECO:0000313" key="3">
    <source>
        <dbReference type="RefSeq" id="XP_032352653.1"/>
    </source>
</evidence>
<dbReference type="KEGG" id="cfr:116668659"/>
<protein>
    <submittedName>
        <fullName evidence="3">Collagen alpha-2(I) chain-like</fullName>
    </submittedName>
</protein>
<feature type="compositionally biased region" description="Gly residues" evidence="1">
    <location>
        <begin position="33"/>
        <end position="45"/>
    </location>
</feature>